<keyword evidence="2" id="KW-1003">Cell membrane</keyword>
<dbReference type="AlphaFoldDB" id="A0A2I2KQT7"/>
<keyword evidence="9" id="KW-1185">Reference proteome</keyword>
<evidence type="ECO:0000256" key="5">
    <source>
        <dbReference type="ARBA" id="ARBA00023136"/>
    </source>
</evidence>
<gene>
    <name evidence="8" type="ORF">FRACA_2160014</name>
</gene>
<feature type="region of interest" description="Disordered" evidence="6">
    <location>
        <begin position="280"/>
        <end position="299"/>
    </location>
</feature>
<reference evidence="8 9" key="1">
    <citation type="submission" date="2017-06" db="EMBL/GenBank/DDBJ databases">
        <authorList>
            <person name="Kim H.J."/>
            <person name="Triplett B.A."/>
        </authorList>
    </citation>
    <scope>NUCLEOTIDE SEQUENCE [LARGE SCALE GENOMIC DNA]</scope>
    <source>
        <strain evidence="8">FRACA_ARgP5</strain>
    </source>
</reference>
<dbReference type="Proteomes" id="UP000234331">
    <property type="component" value="Unassembled WGS sequence"/>
</dbReference>
<dbReference type="EMBL" id="FZMO01000131">
    <property type="protein sequence ID" value="SNQ48033.1"/>
    <property type="molecule type" value="Genomic_DNA"/>
</dbReference>
<dbReference type="InterPro" id="IPR027417">
    <property type="entry name" value="P-loop_NTPase"/>
</dbReference>
<dbReference type="Pfam" id="PF12696">
    <property type="entry name" value="TraG-D_C"/>
    <property type="match status" value="1"/>
</dbReference>
<evidence type="ECO:0000256" key="3">
    <source>
        <dbReference type="ARBA" id="ARBA00022692"/>
    </source>
</evidence>
<evidence type="ECO:0000256" key="6">
    <source>
        <dbReference type="SAM" id="MobiDB-lite"/>
    </source>
</evidence>
<keyword evidence="4" id="KW-1133">Transmembrane helix</keyword>
<dbReference type="Gene3D" id="3.40.50.300">
    <property type="entry name" value="P-loop containing nucleotide triphosphate hydrolases"/>
    <property type="match status" value="1"/>
</dbReference>
<evidence type="ECO:0000259" key="7">
    <source>
        <dbReference type="Pfam" id="PF12696"/>
    </source>
</evidence>
<dbReference type="PANTHER" id="PTHR37937">
    <property type="entry name" value="CONJUGATIVE TRANSFER: DNA TRANSPORT"/>
    <property type="match status" value="1"/>
</dbReference>
<evidence type="ECO:0000313" key="9">
    <source>
        <dbReference type="Proteomes" id="UP000234331"/>
    </source>
</evidence>
<protein>
    <submittedName>
        <fullName evidence="8">Type IV secretory pathway, VirD4 component, TraG/TraD family ATPase</fullName>
    </submittedName>
</protein>
<sequence length="299" mass="32088">MRDVLAWSSDPADPTPVTAIRRAGLATQAWAESLARYSTEDPRMQANIFFGVRLALASLWDPIVLDAACPPAGTGFDPARLLAGGTVHIQGTPASQETIGPLTALLVDEIIEIGLQRAATSPGGRLTPPLGLMLDEAANIAALPRLPDLFSYGGGSGVFLMAVLQSLNQARRSWGEHAAKAMWDAATYKLILPGVSDVRDLEDLSKTAGEYDEPTASVYTRGGLLGAAASGPDQVSTSLRRRRVLEPDEIRNAPLGNALLLPRSAPPTWIRLQQVDRRRDGAQLRADHDAYYPHERTSP</sequence>
<dbReference type="CDD" id="cd01127">
    <property type="entry name" value="TrwB_TraG_TraD_VirD4"/>
    <property type="match status" value="1"/>
</dbReference>
<keyword evidence="5" id="KW-0472">Membrane</keyword>
<dbReference type="PANTHER" id="PTHR37937:SF1">
    <property type="entry name" value="CONJUGATIVE TRANSFER: DNA TRANSPORT"/>
    <property type="match status" value="1"/>
</dbReference>
<proteinExistence type="predicted"/>
<name>A0A2I2KQT7_9ACTN</name>
<dbReference type="SUPFAM" id="SSF52540">
    <property type="entry name" value="P-loop containing nucleoside triphosphate hydrolases"/>
    <property type="match status" value="1"/>
</dbReference>
<feature type="domain" description="TraD/TraG TraM recognition site" evidence="7">
    <location>
        <begin position="129"/>
        <end position="254"/>
    </location>
</feature>
<comment type="subcellular location">
    <subcellularLocation>
        <location evidence="1">Cell membrane</location>
        <topology evidence="1">Multi-pass membrane protein</topology>
    </subcellularLocation>
</comment>
<evidence type="ECO:0000313" key="8">
    <source>
        <dbReference type="EMBL" id="SNQ48033.1"/>
    </source>
</evidence>
<evidence type="ECO:0000256" key="2">
    <source>
        <dbReference type="ARBA" id="ARBA00022475"/>
    </source>
</evidence>
<organism evidence="8 9">
    <name type="scientific">Frankia canadensis</name>
    <dbReference type="NCBI Taxonomy" id="1836972"/>
    <lineage>
        <taxon>Bacteria</taxon>
        <taxon>Bacillati</taxon>
        <taxon>Actinomycetota</taxon>
        <taxon>Actinomycetes</taxon>
        <taxon>Frankiales</taxon>
        <taxon>Frankiaceae</taxon>
        <taxon>Frankia</taxon>
    </lineage>
</organism>
<evidence type="ECO:0000256" key="1">
    <source>
        <dbReference type="ARBA" id="ARBA00004651"/>
    </source>
</evidence>
<accession>A0A2I2KQT7</accession>
<dbReference type="InterPro" id="IPR032689">
    <property type="entry name" value="TraG-D_C"/>
</dbReference>
<evidence type="ECO:0000256" key="4">
    <source>
        <dbReference type="ARBA" id="ARBA00022989"/>
    </source>
</evidence>
<dbReference type="GO" id="GO:0005886">
    <property type="term" value="C:plasma membrane"/>
    <property type="evidence" value="ECO:0007669"/>
    <property type="project" value="UniProtKB-SubCell"/>
</dbReference>
<dbReference type="InterPro" id="IPR051539">
    <property type="entry name" value="T4SS-coupling_protein"/>
</dbReference>
<keyword evidence="3" id="KW-0812">Transmembrane</keyword>